<keyword evidence="3" id="KW-0804">Transcription</keyword>
<evidence type="ECO:0000313" key="6">
    <source>
        <dbReference type="EMBL" id="MCP2176056.1"/>
    </source>
</evidence>
<feature type="domain" description="HTH tetR-type" evidence="5">
    <location>
        <begin position="19"/>
        <end position="79"/>
    </location>
</feature>
<evidence type="ECO:0000256" key="3">
    <source>
        <dbReference type="ARBA" id="ARBA00023163"/>
    </source>
</evidence>
<dbReference type="PANTHER" id="PTHR47506:SF3">
    <property type="entry name" value="HTH-TYPE TRANSCRIPTIONAL REGULATOR LMRA"/>
    <property type="match status" value="1"/>
</dbReference>
<evidence type="ECO:0000256" key="4">
    <source>
        <dbReference type="PROSITE-ProRule" id="PRU00335"/>
    </source>
</evidence>
<dbReference type="PRINTS" id="PR00455">
    <property type="entry name" value="HTHTETR"/>
</dbReference>
<name>A0ABT1HGL9_9NOCA</name>
<evidence type="ECO:0000256" key="2">
    <source>
        <dbReference type="ARBA" id="ARBA00023125"/>
    </source>
</evidence>
<keyword evidence="2 4" id="KW-0238">DNA-binding</keyword>
<dbReference type="Pfam" id="PF16925">
    <property type="entry name" value="TetR_C_13"/>
    <property type="match status" value="1"/>
</dbReference>
<evidence type="ECO:0000313" key="7">
    <source>
        <dbReference type="Proteomes" id="UP001206895"/>
    </source>
</evidence>
<dbReference type="Pfam" id="PF00440">
    <property type="entry name" value="TetR_N"/>
    <property type="match status" value="1"/>
</dbReference>
<dbReference type="Proteomes" id="UP001206895">
    <property type="component" value="Unassembled WGS sequence"/>
</dbReference>
<dbReference type="EMBL" id="JAMTCJ010000002">
    <property type="protein sequence ID" value="MCP2176056.1"/>
    <property type="molecule type" value="Genomic_DNA"/>
</dbReference>
<keyword evidence="7" id="KW-1185">Reference proteome</keyword>
<dbReference type="SUPFAM" id="SSF48498">
    <property type="entry name" value="Tetracyclin repressor-like, C-terminal domain"/>
    <property type="match status" value="1"/>
</dbReference>
<dbReference type="PROSITE" id="PS50977">
    <property type="entry name" value="HTH_TETR_2"/>
    <property type="match status" value="1"/>
</dbReference>
<keyword evidence="1" id="KW-0805">Transcription regulation</keyword>
<feature type="DNA-binding region" description="H-T-H motif" evidence="4">
    <location>
        <begin position="42"/>
        <end position="61"/>
    </location>
</feature>
<dbReference type="InterPro" id="IPR001647">
    <property type="entry name" value="HTH_TetR"/>
</dbReference>
<evidence type="ECO:0000259" key="5">
    <source>
        <dbReference type="PROSITE" id="PS50977"/>
    </source>
</evidence>
<dbReference type="InterPro" id="IPR009057">
    <property type="entry name" value="Homeodomain-like_sf"/>
</dbReference>
<proteinExistence type="predicted"/>
<dbReference type="InterPro" id="IPR011075">
    <property type="entry name" value="TetR_C"/>
</dbReference>
<organism evidence="6 7">
    <name type="scientific">Williamsia maris</name>
    <dbReference type="NCBI Taxonomy" id="72806"/>
    <lineage>
        <taxon>Bacteria</taxon>
        <taxon>Bacillati</taxon>
        <taxon>Actinomycetota</taxon>
        <taxon>Actinomycetes</taxon>
        <taxon>Mycobacteriales</taxon>
        <taxon>Nocardiaceae</taxon>
        <taxon>Williamsia</taxon>
    </lineage>
</organism>
<reference evidence="6 7" key="1">
    <citation type="submission" date="2022-06" db="EMBL/GenBank/DDBJ databases">
        <title>Genomic Encyclopedia of Archaeal and Bacterial Type Strains, Phase II (KMG-II): from individual species to whole genera.</title>
        <authorList>
            <person name="Goeker M."/>
        </authorList>
    </citation>
    <scope>NUCLEOTIDE SEQUENCE [LARGE SCALE GENOMIC DNA]</scope>
    <source>
        <strain evidence="6 7">DSM 44693</strain>
    </source>
</reference>
<dbReference type="PANTHER" id="PTHR47506">
    <property type="entry name" value="TRANSCRIPTIONAL REGULATORY PROTEIN"/>
    <property type="match status" value="1"/>
</dbReference>
<gene>
    <name evidence="6" type="ORF">LX13_001875</name>
</gene>
<sequence>MTVEAHRTNTGRPLTARGRETRARIVSAAAELMLDTGVAGTTMEDVRARAGVSSSQIYHYFSDKDALVHAVIAHQDDTIVGAHEAMFAELDSIDGLQRWCAWIVEFQRLGGCSGGCPLGSLGVQVAEVDPGARAGVAQALSRWERAIRRGYESMRTGGVLREDVDTESLARSTLASLQGGLLLAQIHRDTAPLEAALDGVIAHARLLATPDRPSRTLAVDQLVN</sequence>
<dbReference type="SUPFAM" id="SSF46689">
    <property type="entry name" value="Homeodomain-like"/>
    <property type="match status" value="1"/>
</dbReference>
<evidence type="ECO:0000256" key="1">
    <source>
        <dbReference type="ARBA" id="ARBA00023015"/>
    </source>
</evidence>
<comment type="caution">
    <text evidence="6">The sequence shown here is derived from an EMBL/GenBank/DDBJ whole genome shotgun (WGS) entry which is preliminary data.</text>
</comment>
<accession>A0ABT1HGL9</accession>
<dbReference type="InterPro" id="IPR036271">
    <property type="entry name" value="Tet_transcr_reg_TetR-rel_C_sf"/>
</dbReference>
<protein>
    <submittedName>
        <fullName evidence="6">Transcriptional regulator, TetR family</fullName>
    </submittedName>
</protein>
<dbReference type="Gene3D" id="1.10.357.10">
    <property type="entry name" value="Tetracycline Repressor, domain 2"/>
    <property type="match status" value="1"/>
</dbReference>